<evidence type="ECO:0000259" key="5">
    <source>
        <dbReference type="PROSITE" id="PS51192"/>
    </source>
</evidence>
<dbReference type="Pfam" id="PF00271">
    <property type="entry name" value="Helicase_C"/>
    <property type="match status" value="1"/>
</dbReference>
<dbReference type="STRING" id="65357.A0A024GTU5"/>
<dbReference type="Proteomes" id="UP000053237">
    <property type="component" value="Unassembled WGS sequence"/>
</dbReference>
<evidence type="ECO:0000313" key="8">
    <source>
        <dbReference type="Proteomes" id="UP000053237"/>
    </source>
</evidence>
<dbReference type="InParanoid" id="A0A024GTU5"/>
<dbReference type="InterPro" id="IPR001650">
    <property type="entry name" value="Helicase_C-like"/>
</dbReference>
<dbReference type="SMART" id="SM00487">
    <property type="entry name" value="DEXDc"/>
    <property type="match status" value="1"/>
</dbReference>
<name>A0A024GTU5_9STRA</name>
<dbReference type="SUPFAM" id="SSF52540">
    <property type="entry name" value="P-loop containing nucleoside triphosphate hydrolases"/>
    <property type="match status" value="2"/>
</dbReference>
<evidence type="ECO:0008006" key="9">
    <source>
        <dbReference type="Google" id="ProtNLM"/>
    </source>
</evidence>
<evidence type="ECO:0000256" key="3">
    <source>
        <dbReference type="ARBA" id="ARBA00022806"/>
    </source>
</evidence>
<dbReference type="Pfam" id="PF00176">
    <property type="entry name" value="SNF2-rel_dom"/>
    <property type="match status" value="1"/>
</dbReference>
<dbReference type="InterPro" id="IPR050496">
    <property type="entry name" value="SNF2_RAD54_helicase_repair"/>
</dbReference>
<organism evidence="7 8">
    <name type="scientific">Albugo candida</name>
    <dbReference type="NCBI Taxonomy" id="65357"/>
    <lineage>
        <taxon>Eukaryota</taxon>
        <taxon>Sar</taxon>
        <taxon>Stramenopiles</taxon>
        <taxon>Oomycota</taxon>
        <taxon>Peronosporomycetes</taxon>
        <taxon>Albuginales</taxon>
        <taxon>Albuginaceae</taxon>
        <taxon>Albugo</taxon>
    </lineage>
</organism>
<evidence type="ECO:0000259" key="6">
    <source>
        <dbReference type="PROSITE" id="PS51194"/>
    </source>
</evidence>
<evidence type="ECO:0000256" key="1">
    <source>
        <dbReference type="ARBA" id="ARBA00022741"/>
    </source>
</evidence>
<dbReference type="GO" id="GO:0005524">
    <property type="term" value="F:ATP binding"/>
    <property type="evidence" value="ECO:0007669"/>
    <property type="project" value="UniProtKB-KW"/>
</dbReference>
<dbReference type="OrthoDB" id="413460at2759"/>
<dbReference type="GO" id="GO:0045003">
    <property type="term" value="P:double-strand break repair via synthesis-dependent strand annealing"/>
    <property type="evidence" value="ECO:0007669"/>
    <property type="project" value="TreeGrafter"/>
</dbReference>
<protein>
    <recommendedName>
        <fullName evidence="9">DNA repair and recombination protein RAD54</fullName>
    </recommendedName>
</protein>
<dbReference type="CDD" id="cd18004">
    <property type="entry name" value="DEXHc_RAD54"/>
    <property type="match status" value="1"/>
</dbReference>
<keyword evidence="3" id="KW-0347">Helicase</keyword>
<keyword evidence="8" id="KW-1185">Reference proteome</keyword>
<dbReference type="GO" id="GO:0015616">
    <property type="term" value="F:DNA translocase activity"/>
    <property type="evidence" value="ECO:0007669"/>
    <property type="project" value="TreeGrafter"/>
</dbReference>
<dbReference type="PROSITE" id="PS51192">
    <property type="entry name" value="HELICASE_ATP_BIND_1"/>
    <property type="match status" value="1"/>
</dbReference>
<feature type="domain" description="Helicase ATP-binding" evidence="5">
    <location>
        <begin position="181"/>
        <end position="366"/>
    </location>
</feature>
<dbReference type="InterPro" id="IPR014001">
    <property type="entry name" value="Helicase_ATP-bd"/>
</dbReference>
<sequence length="904" mass="103931">MPLLRRNHSQHKNADDCIDSSLHNPFKSVLTRDVTDTYTSDSIKRLPILSFLNISSKEINDEKLCQPFRNPWKHSRSIESERLSHIKTLGIRRRLVSIHSGSIQNCAIQSESNYVETLESTITPQAEENESEIQKPFFEPLVLWQHEEEKERRVAVPEILTKYLRPHQRDGVQFMFDCVADVEDAGRFGCILADDMGLGKTLQSITLMYTLLLTSMQEPTTPTIYRVIIVCPTSLVKNWNDEIQKWLQNRIKTIALFESNREHVIKEIHRFINSSCHSHMQKSPSSPQVLIISYETFRMHAAKFHSAPDCCDLLICDEAHRLKNSHSQINRALAALACRRRVLLSGTPMQNDLEEFYAMVDFTNPDILGTPAEFRKRFMGPILRGREPDATEKEQSLAQECSWTLCNIVNQFILRRGNTLNAKHLPPKLMQVICCPLSDLQGKLYKHFLESKAMRNIMKQQNVNVLPSITALKKLCNHPLLLFKDDGTPLVKLPGFEDCQHIIASERKVDFISGQRASTINQKQSSHPRWSGKLQLLDHLMQMMRIETKERIVVVSNYTQTLDLVSLLCRERNWPFVRLDGTITPKKRQQMVDTFNDPTTHSFAFLLSSKAGGCGLNLIGANRLVLFDPDWNPATDKQAAARVWREGQKQMCYVYRFLATGTLEEKIFQRQLSKEGLQSIVDDKDEVNTLSSKDLKKLFVLQEATESDTHDRLRCTRCKWRLQESDETLIQFSDEDVKTTPSAQVVSHEYFHAQIGLPREEDLNNWGHHRSYDSVDDEIMQKALSRLQLSSEWKSQSQSKAPISFAFSCRIDSELLLRNQEMSESKNEENNLGTKEICEEEVLVIEKHKKYKVGPEDPGNSISIRNLISAEVEETKEECGDSMPMNEMDIKSLERDQIELIDIS</sequence>
<dbReference type="Gene3D" id="1.20.120.850">
    <property type="entry name" value="SWI2/SNF2 ATPases, N-terminal domain"/>
    <property type="match status" value="1"/>
</dbReference>
<reference evidence="7 8" key="1">
    <citation type="submission" date="2012-05" db="EMBL/GenBank/DDBJ databases">
        <title>Recombination and specialization in a pathogen metapopulation.</title>
        <authorList>
            <person name="Gardiner A."/>
            <person name="Kemen E."/>
            <person name="Schultz-Larsen T."/>
            <person name="MacLean D."/>
            <person name="Van Oosterhout C."/>
            <person name="Jones J.D.G."/>
        </authorList>
    </citation>
    <scope>NUCLEOTIDE SEQUENCE [LARGE SCALE GENOMIC DNA]</scope>
    <source>
        <strain evidence="7 8">Ac Nc2</strain>
    </source>
</reference>
<evidence type="ECO:0000256" key="4">
    <source>
        <dbReference type="ARBA" id="ARBA00022840"/>
    </source>
</evidence>
<accession>A0A024GTU5</accession>
<dbReference type="FunFam" id="3.40.50.10810:FF:000021">
    <property type="entry name" value="DNA repair and recombination protein RAD54"/>
    <property type="match status" value="1"/>
</dbReference>
<proteinExistence type="predicted"/>
<evidence type="ECO:0000256" key="2">
    <source>
        <dbReference type="ARBA" id="ARBA00022801"/>
    </source>
</evidence>
<dbReference type="InterPro" id="IPR038718">
    <property type="entry name" value="SNF2-like_sf"/>
</dbReference>
<comment type="caution">
    <text evidence="7">The sequence shown here is derived from an EMBL/GenBank/DDBJ whole genome shotgun (WGS) entry which is preliminary data.</text>
</comment>
<gene>
    <name evidence="7" type="ORF">BN9_114690</name>
</gene>
<dbReference type="InterPro" id="IPR027417">
    <property type="entry name" value="P-loop_NTPase"/>
</dbReference>
<dbReference type="Gene3D" id="3.40.50.10810">
    <property type="entry name" value="Tandem AAA-ATPase domain"/>
    <property type="match status" value="1"/>
</dbReference>
<dbReference type="AlphaFoldDB" id="A0A024GTU5"/>
<keyword evidence="4" id="KW-0067">ATP-binding</keyword>
<dbReference type="EMBL" id="CAIX01000371">
    <property type="protein sequence ID" value="CCI49976.1"/>
    <property type="molecule type" value="Genomic_DNA"/>
</dbReference>
<dbReference type="FunFam" id="3.40.50.300:FF:000332">
    <property type="entry name" value="DNA repair and recombination protein RAD54-like"/>
    <property type="match status" value="1"/>
</dbReference>
<dbReference type="PROSITE" id="PS51194">
    <property type="entry name" value="HELICASE_CTER"/>
    <property type="match status" value="1"/>
</dbReference>
<dbReference type="GO" id="GO:0004386">
    <property type="term" value="F:helicase activity"/>
    <property type="evidence" value="ECO:0007669"/>
    <property type="project" value="UniProtKB-KW"/>
</dbReference>
<dbReference type="PANTHER" id="PTHR45629">
    <property type="entry name" value="SNF2/RAD54 FAMILY MEMBER"/>
    <property type="match status" value="1"/>
</dbReference>
<dbReference type="PANTHER" id="PTHR45629:SF7">
    <property type="entry name" value="DNA EXCISION REPAIR PROTEIN ERCC-6-RELATED"/>
    <property type="match status" value="1"/>
</dbReference>
<dbReference type="Gene3D" id="3.40.50.300">
    <property type="entry name" value="P-loop containing nucleotide triphosphate hydrolases"/>
    <property type="match status" value="1"/>
</dbReference>
<dbReference type="GO" id="GO:0005634">
    <property type="term" value="C:nucleus"/>
    <property type="evidence" value="ECO:0007669"/>
    <property type="project" value="TreeGrafter"/>
</dbReference>
<dbReference type="InterPro" id="IPR049730">
    <property type="entry name" value="SNF2/RAD54-like_C"/>
</dbReference>
<feature type="domain" description="Helicase C-terminal" evidence="6">
    <location>
        <begin position="536"/>
        <end position="696"/>
    </location>
</feature>
<evidence type="ECO:0000313" key="7">
    <source>
        <dbReference type="EMBL" id="CCI49976.1"/>
    </source>
</evidence>
<dbReference type="CDD" id="cd18793">
    <property type="entry name" value="SF2_C_SNF"/>
    <property type="match status" value="1"/>
</dbReference>
<keyword evidence="1" id="KW-0547">Nucleotide-binding</keyword>
<keyword evidence="2" id="KW-0378">Hydrolase</keyword>
<dbReference type="InterPro" id="IPR000330">
    <property type="entry name" value="SNF2_N"/>
</dbReference>
<dbReference type="GO" id="GO:0007131">
    <property type="term" value="P:reciprocal meiotic recombination"/>
    <property type="evidence" value="ECO:0007669"/>
    <property type="project" value="TreeGrafter"/>
</dbReference>
<dbReference type="SMART" id="SM00490">
    <property type="entry name" value="HELICc"/>
    <property type="match status" value="1"/>
</dbReference>
<dbReference type="FunCoup" id="A0A024GTU5">
    <property type="interactions" value="256"/>
</dbReference>
<dbReference type="GO" id="GO:0016787">
    <property type="term" value="F:hydrolase activity"/>
    <property type="evidence" value="ECO:0007669"/>
    <property type="project" value="UniProtKB-KW"/>
</dbReference>